<dbReference type="SUPFAM" id="SSF55021">
    <property type="entry name" value="ACT-like"/>
    <property type="match status" value="1"/>
</dbReference>
<accession>A0A2H5XAB7</accession>
<evidence type="ECO:0008006" key="3">
    <source>
        <dbReference type="Google" id="ProtNLM"/>
    </source>
</evidence>
<evidence type="ECO:0000313" key="2">
    <source>
        <dbReference type="Proteomes" id="UP000236173"/>
    </source>
</evidence>
<evidence type="ECO:0000313" key="1">
    <source>
        <dbReference type="EMBL" id="GBC98131.1"/>
    </source>
</evidence>
<dbReference type="Gene3D" id="3.30.70.260">
    <property type="match status" value="1"/>
</dbReference>
<comment type="caution">
    <text evidence="1">The sequence shown here is derived from an EMBL/GenBank/DDBJ whole genome shotgun (WGS) entry which is preliminary data.</text>
</comment>
<dbReference type="Proteomes" id="UP000236173">
    <property type="component" value="Unassembled WGS sequence"/>
</dbReference>
<sequence length="151" mass="15995">MALKVEKLALWSGEIEDKPGSLSRLLQPLAAAGADLTVVLAQRNPAKIGVGDVWVYPIRGRKAMDAARSVGLSEAKSPVVLRVEGPNKPGLGHALTQAIADAGINLASVHAAVLANRFVALFAFDNDADANKARRILAGFKVPRQRRARKG</sequence>
<reference evidence="2" key="1">
    <citation type="submission" date="2017-09" db="EMBL/GenBank/DDBJ databases">
        <title>Metaegenomics of thermophilic ammonia-oxidizing enrichment culture.</title>
        <authorList>
            <person name="Kato S."/>
            <person name="Suzuki K."/>
        </authorList>
    </citation>
    <scope>NUCLEOTIDE SEQUENCE [LARGE SCALE GENOMIC DNA]</scope>
</reference>
<protein>
    <recommendedName>
        <fullName evidence="3">ACT domain-containing protein</fullName>
    </recommendedName>
</protein>
<dbReference type="InterPro" id="IPR045865">
    <property type="entry name" value="ACT-like_dom_sf"/>
</dbReference>
<name>A0A2H5XAB7_9BACT</name>
<dbReference type="AlphaFoldDB" id="A0A2H5XAB7"/>
<gene>
    <name evidence="1" type="ORF">HRbin17_00628</name>
</gene>
<organism evidence="1 2">
    <name type="scientific">Candidatus Fervidibacter japonicus</name>
    <dbReference type="NCBI Taxonomy" id="2035412"/>
    <lineage>
        <taxon>Bacteria</taxon>
        <taxon>Candidatus Fervidibacterota</taxon>
        <taxon>Candidatus Fervidibacter</taxon>
    </lineage>
</organism>
<dbReference type="EMBL" id="BEHT01000006">
    <property type="protein sequence ID" value="GBC98131.1"/>
    <property type="molecule type" value="Genomic_DNA"/>
</dbReference>
<dbReference type="CDD" id="cd02116">
    <property type="entry name" value="ACT"/>
    <property type="match status" value="1"/>
</dbReference>
<proteinExistence type="predicted"/>
<dbReference type="Pfam" id="PF13740">
    <property type="entry name" value="ACT_6"/>
    <property type="match status" value="1"/>
</dbReference>